<protein>
    <submittedName>
        <fullName evidence="2">Uncharacterized protein</fullName>
    </submittedName>
</protein>
<sequence length="1620" mass="172284">MATQMKRHLRHLVAGLASPAPSDAAAHALEREAQGFDQATLECSSAELSDAAELKSLMFELSAALEALNTALLQSRLSLSATGLNNIAAWLQLSAACVATVACCHLGNALAVQRNDAFRIARGGMLLVCGAGQAALAECVDKARLQPGEQTLGPLVEMVQQQLQAVYFMPMLLLPQLPAIRPLTDGWIAGRTKQEIAAFLASMAPPQAVPPWLATMAEALHLSFYHPGGCWAAPSVPVSRLLLAHLGTLAAQLEELSAAGRLNGAGTGAAAAGPARLVDGQPMLIEVPAEQLALATVADIVNALAAVPHLAATLHAMALPADGEIAARLCSYFLPPLELFFTMLYMDSVCMDSGEQVVAWAAAADASLRLLPRLAQLDAWCQQERRERQQRGEVDGDSLRALCAAHFEALHALLGAPDAAALLMSRPPAELPADAASHALVGSGLAAVLSGIASLPLCCWPLMDEAMLEQLVKALQPCFAAEVAGSVIAAYKAKVLASFCGGAIGQPHVAIALVRAGMLQLLLSRELMLGAAIVAAQALATFRSLVDSLKSAAESIRQALLEGSQVGDAASSSSQGGSSIHAAPAADLAQQLAAALEALPPVPEAGSGEALSEASALLQPLAALADLAHQGWQQSGQAAAARLELAQAASARSCAYLACSNLCGEGGPAAGQGDPPGLAPIFGPEPPPIPSHLRLPPRPAGAAAPALHNQGLVRVAYSDPATGVYLGSPSIAQLGADTLFIAHDFFPEWGRPKRTAVLSSKDSGASWQPRALVPGLLWSTLFAHRGEQAGAAGLHQQLIWLLQAEPTAWLLYLLGTDDASEGNAVSIARSADGGATWNRSALLRPPPGCQFGTGAVPVLLEGGRLWRGMEYWCGSNLQWPQGYHAFLISAPAAADLLDPAAWHATQAVQFNSTAMLPAWMPGPVASGGFLEGNAVRLWEGGVGLLLRCRVYDGLGRMYGVQQACLFKLRQSGPQQRPEVPAQHGRQLAEEAGGGAPSLRKLVLPQGTKPASEQQPPQRGRAGPDEAPWRLQWHGFIDMPGGGNKFLVRYDAVSRRYLALTNPSIDRYGSNPDARNVLVLAHSLNLIDWRIATTVLVPNDGLSWEQSLWYTGYQYADWTIDGEDLLAAIRTAYDGANSFHNSNQGPGLRAMYEPPPIPSHLRLPPRPAGAAPPPLHNQGLVRVAYSDPNTSLYLSSPAILRLDADTLLVSHDFFPEQAQGGMPPRTAVYASTDGGASWRLRAEVWYQYCSSLFLHRGALYLLGIDDGAGSNMVSIARSMDGGVTWERNSLLRPPPSCSFGTGSVPVVLEGGRLWHGMEYICGPGYRWPQDYRAFLISASAAADLLDPAAWHATRAVQFNRSLVPAWMPEPVESGGFLEGNAGKGGPVRLPNGGVGLLLRCRVYDGRGRMYGVQQACLYRLRPQPSPRRPPRPPVLQQATAGVLRPGLTTPRGMQARVLQQAGQEEQQQELQRHVPAQEPATGPDLVWQGFIEMPGGGNKFVVRYDAVSRRYLALTNPSIDRYGSNPDARNVLVLAHSLNLIDWRVATTVLVPNDGLSWEQSLWYTGYQYADWTVDGEDLLAAIRTAYDGANSFHNSNQVTFKRVQRFRQYLPRPPGPGADP</sequence>
<dbReference type="SUPFAM" id="SSF50939">
    <property type="entry name" value="Sialidases"/>
    <property type="match status" value="1"/>
</dbReference>
<reference evidence="2 3" key="1">
    <citation type="journal article" date="2010" name="Plant Cell">
        <title>The Chlorella variabilis NC64A genome reveals adaptation to photosymbiosis, coevolution with viruses, and cryptic sex.</title>
        <authorList>
            <person name="Blanc G."/>
            <person name="Duncan G."/>
            <person name="Agarkova I."/>
            <person name="Borodovsky M."/>
            <person name="Gurnon J."/>
            <person name="Kuo A."/>
            <person name="Lindquist E."/>
            <person name="Lucas S."/>
            <person name="Pangilinan J."/>
            <person name="Polle J."/>
            <person name="Salamov A."/>
            <person name="Terry A."/>
            <person name="Yamada T."/>
            <person name="Dunigan D.D."/>
            <person name="Grigoriev I.V."/>
            <person name="Claverie J.M."/>
            <person name="Van Etten J.L."/>
        </authorList>
    </citation>
    <scope>NUCLEOTIDE SEQUENCE [LARGE SCALE GENOMIC DNA]</scope>
    <source>
        <strain evidence="2 3">NC64A</strain>
    </source>
</reference>
<dbReference type="CDD" id="cd15482">
    <property type="entry name" value="Sialidase_non-viral"/>
    <property type="match status" value="2"/>
</dbReference>
<dbReference type="GeneID" id="17359158"/>
<feature type="region of interest" description="Disordered" evidence="1">
    <location>
        <begin position="674"/>
        <end position="693"/>
    </location>
</feature>
<dbReference type="Proteomes" id="UP000008141">
    <property type="component" value="Unassembled WGS sequence"/>
</dbReference>
<name>E1Z3H2_CHLVA</name>
<evidence type="ECO:0000313" key="2">
    <source>
        <dbReference type="EMBL" id="EFN59851.1"/>
    </source>
</evidence>
<proteinExistence type="predicted"/>
<dbReference type="OrthoDB" id="9976736at2759"/>
<organism evidence="3">
    <name type="scientific">Chlorella variabilis</name>
    <name type="common">Green alga</name>
    <dbReference type="NCBI Taxonomy" id="554065"/>
    <lineage>
        <taxon>Eukaryota</taxon>
        <taxon>Viridiplantae</taxon>
        <taxon>Chlorophyta</taxon>
        <taxon>core chlorophytes</taxon>
        <taxon>Trebouxiophyceae</taxon>
        <taxon>Chlorellales</taxon>
        <taxon>Chlorellaceae</taxon>
        <taxon>Chlorella clade</taxon>
        <taxon>Chlorella</taxon>
    </lineage>
</organism>
<evidence type="ECO:0000313" key="3">
    <source>
        <dbReference type="Proteomes" id="UP000008141"/>
    </source>
</evidence>
<dbReference type="KEGG" id="cvr:CHLNCDRAFT_133630"/>
<evidence type="ECO:0000256" key="1">
    <source>
        <dbReference type="SAM" id="MobiDB-lite"/>
    </source>
</evidence>
<gene>
    <name evidence="2" type="ORF">CHLNCDRAFT_133630</name>
</gene>
<feature type="region of interest" description="Disordered" evidence="1">
    <location>
        <begin position="974"/>
        <end position="1025"/>
    </location>
</feature>
<accession>E1Z3H2</accession>
<keyword evidence="3" id="KW-1185">Reference proteome</keyword>
<dbReference type="RefSeq" id="XP_005851953.1">
    <property type="nucleotide sequence ID" value="XM_005851891.1"/>
</dbReference>
<feature type="compositionally biased region" description="Pro residues" evidence="1">
    <location>
        <begin position="1422"/>
        <end position="1432"/>
    </location>
</feature>
<feature type="region of interest" description="Disordered" evidence="1">
    <location>
        <begin position="1420"/>
        <end position="1446"/>
    </location>
</feature>
<dbReference type="eggNOG" id="ENOG502S3FE">
    <property type="taxonomic scope" value="Eukaryota"/>
</dbReference>
<dbReference type="InParanoid" id="E1Z3H2"/>
<dbReference type="EMBL" id="GL433835">
    <property type="protein sequence ID" value="EFN59851.1"/>
    <property type="molecule type" value="Genomic_DNA"/>
</dbReference>
<dbReference type="InterPro" id="IPR036278">
    <property type="entry name" value="Sialidase_sf"/>
</dbReference>
<dbReference type="Gene3D" id="2.120.10.10">
    <property type="match status" value="2"/>
</dbReference>
<feature type="region of interest" description="Disordered" evidence="1">
    <location>
        <begin position="1460"/>
        <end position="1479"/>
    </location>
</feature>